<accession>A0A4R1NE31</accession>
<evidence type="ECO:0000313" key="1">
    <source>
        <dbReference type="EMBL" id="TCL05137.1"/>
    </source>
</evidence>
<comment type="caution">
    <text evidence="1">The sequence shown here is derived from an EMBL/GenBank/DDBJ whole genome shotgun (WGS) entry which is preliminary data.</text>
</comment>
<protein>
    <submittedName>
        <fullName evidence="1">Uncharacterized protein</fullName>
    </submittedName>
</protein>
<name>A0A4R1NE31_9GAMM</name>
<evidence type="ECO:0000313" key="2">
    <source>
        <dbReference type="Proteomes" id="UP000294555"/>
    </source>
</evidence>
<reference evidence="1 2" key="1">
    <citation type="submission" date="2019-02" db="EMBL/GenBank/DDBJ databases">
        <title>Investigation of anaerobic lignin degradation for improved lignocellulosic biofuels.</title>
        <authorList>
            <person name="Deangelis K."/>
        </authorList>
    </citation>
    <scope>NUCLEOTIDE SEQUENCE [LARGE SCALE GENOMIC DNA]</scope>
    <source>
        <strain evidence="1 2">159R</strain>
    </source>
</reference>
<organism evidence="1 2">
    <name type="scientific">Sodalis ligni</name>
    <dbReference type="NCBI Taxonomy" id="2697027"/>
    <lineage>
        <taxon>Bacteria</taxon>
        <taxon>Pseudomonadati</taxon>
        <taxon>Pseudomonadota</taxon>
        <taxon>Gammaproteobacteria</taxon>
        <taxon>Enterobacterales</taxon>
        <taxon>Bruguierivoracaceae</taxon>
        <taxon>Sodalis</taxon>
    </lineage>
</organism>
<dbReference type="EMBL" id="SJOI01000001">
    <property type="protein sequence ID" value="TCL05137.1"/>
    <property type="molecule type" value="Genomic_DNA"/>
</dbReference>
<gene>
    <name evidence="1" type="ORF">EZJ58_3307</name>
</gene>
<keyword evidence="2" id="KW-1185">Reference proteome</keyword>
<sequence>MDNLKLLILIILSAIKNPRGEMREVKILLYLHITYPFYFIYLLH</sequence>
<proteinExistence type="predicted"/>
<dbReference type="AlphaFoldDB" id="A0A4R1NE31"/>
<dbReference type="Proteomes" id="UP000294555">
    <property type="component" value="Unassembled WGS sequence"/>
</dbReference>